<dbReference type="InterPro" id="IPR010432">
    <property type="entry name" value="RDD"/>
</dbReference>
<dbReference type="PANTHER" id="PTHR36115:SF6">
    <property type="entry name" value="PROLINE-RICH ANTIGEN HOMOLOG"/>
    <property type="match status" value="1"/>
</dbReference>
<protein>
    <recommendedName>
        <fullName evidence="7">RDD domain-containing protein</fullName>
    </recommendedName>
</protein>
<keyword evidence="4 6" id="KW-1133">Transmembrane helix</keyword>
<dbReference type="RefSeq" id="WP_286678398.1">
    <property type="nucleotide sequence ID" value="NZ_MNXI01000080.1"/>
</dbReference>
<evidence type="ECO:0000259" key="7">
    <source>
        <dbReference type="Pfam" id="PF06271"/>
    </source>
</evidence>
<evidence type="ECO:0000313" key="8">
    <source>
        <dbReference type="EMBL" id="PIZ38607.1"/>
    </source>
</evidence>
<name>A0A2M7T7U3_9ACTN</name>
<proteinExistence type="predicted"/>
<feature type="transmembrane region" description="Helical" evidence="6">
    <location>
        <begin position="99"/>
        <end position="119"/>
    </location>
</feature>
<dbReference type="Proteomes" id="UP000230956">
    <property type="component" value="Unassembled WGS sequence"/>
</dbReference>
<dbReference type="Pfam" id="PF06271">
    <property type="entry name" value="RDD"/>
    <property type="match status" value="1"/>
</dbReference>
<feature type="domain" description="RDD" evidence="7">
    <location>
        <begin position="5"/>
        <end position="139"/>
    </location>
</feature>
<keyword evidence="3 6" id="KW-0812">Transmembrane</keyword>
<evidence type="ECO:0000313" key="9">
    <source>
        <dbReference type="Proteomes" id="UP000230956"/>
    </source>
</evidence>
<dbReference type="AlphaFoldDB" id="A0A2M7T7U3"/>
<feature type="transmembrane region" description="Helical" evidence="6">
    <location>
        <begin position="12"/>
        <end position="31"/>
    </location>
</feature>
<feature type="transmembrane region" description="Helical" evidence="6">
    <location>
        <begin position="43"/>
        <end position="62"/>
    </location>
</feature>
<evidence type="ECO:0000256" key="5">
    <source>
        <dbReference type="ARBA" id="ARBA00023136"/>
    </source>
</evidence>
<organism evidence="8 9">
    <name type="scientific">Candidatus Aquicultor secundus</name>
    <dbReference type="NCBI Taxonomy" id="1973895"/>
    <lineage>
        <taxon>Bacteria</taxon>
        <taxon>Bacillati</taxon>
        <taxon>Actinomycetota</taxon>
        <taxon>Candidatus Aquicultoria</taxon>
        <taxon>Candidatus Aquicultorales</taxon>
        <taxon>Candidatus Aquicultoraceae</taxon>
        <taxon>Candidatus Aquicultor</taxon>
    </lineage>
</organism>
<sequence>MNHNLAGPLRRSMAFLLDGLLVLAILWLVYLRPNVFPGLIDTRVLGVIILFVGYEALTLYYFGATLGKLALGIRIVDRTTFERPSLLKCFIRPLAKLSFGIWIINSVFFGFLAFAYTLVDFFRMLTDEDYQSVHDIVAGTFALRSNQQVAESGVRQEA</sequence>
<evidence type="ECO:0000256" key="4">
    <source>
        <dbReference type="ARBA" id="ARBA00022989"/>
    </source>
</evidence>
<keyword evidence="2" id="KW-1003">Cell membrane</keyword>
<reference evidence="9" key="1">
    <citation type="submission" date="2017-09" db="EMBL/GenBank/DDBJ databases">
        <title>Depth-based differentiation of microbial function through sediment-hosted aquifers and enrichment of novel symbionts in the deep terrestrial subsurface.</title>
        <authorList>
            <person name="Probst A.J."/>
            <person name="Ladd B."/>
            <person name="Jarett J.K."/>
            <person name="Geller-Mcgrath D.E."/>
            <person name="Sieber C.M.K."/>
            <person name="Emerson J.B."/>
            <person name="Anantharaman K."/>
            <person name="Thomas B.C."/>
            <person name="Malmstrom R."/>
            <person name="Stieglmeier M."/>
            <person name="Klingl A."/>
            <person name="Woyke T."/>
            <person name="Ryan C.M."/>
            <person name="Banfield J.F."/>
        </authorList>
    </citation>
    <scope>NUCLEOTIDE SEQUENCE [LARGE SCALE GENOMIC DNA]</scope>
</reference>
<dbReference type="InterPro" id="IPR051791">
    <property type="entry name" value="Pra-immunoreactive"/>
</dbReference>
<comment type="caution">
    <text evidence="8">The sequence shown here is derived from an EMBL/GenBank/DDBJ whole genome shotgun (WGS) entry which is preliminary data.</text>
</comment>
<dbReference type="PANTHER" id="PTHR36115">
    <property type="entry name" value="PROLINE-RICH ANTIGEN HOMOLOG-RELATED"/>
    <property type="match status" value="1"/>
</dbReference>
<comment type="subcellular location">
    <subcellularLocation>
        <location evidence="1">Cell membrane</location>
        <topology evidence="1">Multi-pass membrane protein</topology>
    </subcellularLocation>
</comment>
<gene>
    <name evidence="8" type="ORF">COY37_05910</name>
</gene>
<evidence type="ECO:0000256" key="2">
    <source>
        <dbReference type="ARBA" id="ARBA00022475"/>
    </source>
</evidence>
<dbReference type="GO" id="GO:0005886">
    <property type="term" value="C:plasma membrane"/>
    <property type="evidence" value="ECO:0007669"/>
    <property type="project" value="UniProtKB-SubCell"/>
</dbReference>
<keyword evidence="5 6" id="KW-0472">Membrane</keyword>
<evidence type="ECO:0000256" key="1">
    <source>
        <dbReference type="ARBA" id="ARBA00004651"/>
    </source>
</evidence>
<accession>A0A2M7T7U3</accession>
<evidence type="ECO:0000256" key="6">
    <source>
        <dbReference type="SAM" id="Phobius"/>
    </source>
</evidence>
<dbReference type="EMBL" id="PFNG01000143">
    <property type="protein sequence ID" value="PIZ38607.1"/>
    <property type="molecule type" value="Genomic_DNA"/>
</dbReference>
<evidence type="ECO:0000256" key="3">
    <source>
        <dbReference type="ARBA" id="ARBA00022692"/>
    </source>
</evidence>